<comment type="caution">
    <text evidence="2">The sequence shown here is derived from an EMBL/GenBank/DDBJ whole genome shotgun (WGS) entry which is preliminary data.</text>
</comment>
<sequence length="276" mass="32044">MDNINGNNDENRQPISVLSDNHHNFNFEKLKSEPKNVLCMNEYVGHISSSDDLILYNENDLLYLIDYNGSTQRNIEWKNGCIYDICWSSFLNKFIILCLKGIFTVDPCRWESPQIVKVKDCLDKCACRDQTLLVTSYSCGSIVEECSLTDWKIIKKWTLFDYDTDEQRIKCIRLLNDTRVVLTVNDRFEIRDRASLTTLINYIRIGQIPTSIACLPNNQSIVICNYLKTFTVVSEKGEKVTTIKYDDIVYGIKYLTDKCLLAVRTMDELRLYDLSN</sequence>
<keyword evidence="5" id="KW-1185">Reference proteome</keyword>
<name>A0A816D4K4_9BILA</name>
<proteinExistence type="predicted"/>
<organism evidence="2 5">
    <name type="scientific">Didymodactylos carnosus</name>
    <dbReference type="NCBI Taxonomy" id="1234261"/>
    <lineage>
        <taxon>Eukaryota</taxon>
        <taxon>Metazoa</taxon>
        <taxon>Spiralia</taxon>
        <taxon>Gnathifera</taxon>
        <taxon>Rotifera</taxon>
        <taxon>Eurotatoria</taxon>
        <taxon>Bdelloidea</taxon>
        <taxon>Philodinida</taxon>
        <taxon>Philodinidae</taxon>
        <taxon>Didymodactylos</taxon>
    </lineage>
</organism>
<dbReference type="Proteomes" id="UP000677228">
    <property type="component" value="Unassembled WGS sequence"/>
</dbReference>
<evidence type="ECO:0000313" key="2">
    <source>
        <dbReference type="EMBL" id="CAF1632416.1"/>
    </source>
</evidence>
<dbReference type="SUPFAM" id="SSF50978">
    <property type="entry name" value="WD40 repeat-like"/>
    <property type="match status" value="1"/>
</dbReference>
<dbReference type="EMBL" id="CAJNOQ010044072">
    <property type="protein sequence ID" value="CAF1632416.1"/>
    <property type="molecule type" value="Genomic_DNA"/>
</dbReference>
<accession>A0A816D4K4</accession>
<gene>
    <name evidence="2" type="ORF">GPM918_LOCUS44427</name>
    <name evidence="1" type="ORF">OVA965_LOCUS39108</name>
    <name evidence="4" type="ORF">SRO942_LOCUS46277</name>
    <name evidence="3" type="ORF">TMI583_LOCUS40371</name>
</gene>
<dbReference type="EMBL" id="CAJOBA010062285">
    <property type="protein sequence ID" value="CAF4336970.1"/>
    <property type="molecule type" value="Genomic_DNA"/>
</dbReference>
<reference evidence="2" key="1">
    <citation type="submission" date="2021-02" db="EMBL/GenBank/DDBJ databases">
        <authorList>
            <person name="Nowell W R."/>
        </authorList>
    </citation>
    <scope>NUCLEOTIDE SEQUENCE</scope>
</reference>
<evidence type="ECO:0000313" key="3">
    <source>
        <dbReference type="EMBL" id="CAF4336970.1"/>
    </source>
</evidence>
<dbReference type="OrthoDB" id="9996517at2759"/>
<evidence type="ECO:0000313" key="1">
    <source>
        <dbReference type="EMBL" id="CAF1547588.1"/>
    </source>
</evidence>
<dbReference type="Proteomes" id="UP000681722">
    <property type="component" value="Unassembled WGS sequence"/>
</dbReference>
<dbReference type="EMBL" id="CAJOBC010112034">
    <property type="protein sequence ID" value="CAF4532932.1"/>
    <property type="molecule type" value="Genomic_DNA"/>
</dbReference>
<dbReference type="Proteomes" id="UP000682733">
    <property type="component" value="Unassembled WGS sequence"/>
</dbReference>
<dbReference type="AlphaFoldDB" id="A0A816D4K4"/>
<evidence type="ECO:0000313" key="5">
    <source>
        <dbReference type="Proteomes" id="UP000663829"/>
    </source>
</evidence>
<protein>
    <submittedName>
        <fullName evidence="2">Uncharacterized protein</fullName>
    </submittedName>
</protein>
<dbReference type="EMBL" id="CAJNOK010039858">
    <property type="protein sequence ID" value="CAF1547588.1"/>
    <property type="molecule type" value="Genomic_DNA"/>
</dbReference>
<dbReference type="Proteomes" id="UP000663829">
    <property type="component" value="Unassembled WGS sequence"/>
</dbReference>
<dbReference type="InterPro" id="IPR036322">
    <property type="entry name" value="WD40_repeat_dom_sf"/>
</dbReference>
<evidence type="ECO:0000313" key="4">
    <source>
        <dbReference type="EMBL" id="CAF4532932.1"/>
    </source>
</evidence>